<dbReference type="OrthoDB" id="10262375at2759"/>
<dbReference type="GO" id="GO:0031514">
    <property type="term" value="C:motile cilium"/>
    <property type="evidence" value="ECO:0007669"/>
    <property type="project" value="TreeGrafter"/>
</dbReference>
<evidence type="ECO:0000256" key="2">
    <source>
        <dbReference type="ARBA" id="ARBA00022803"/>
    </source>
</evidence>
<dbReference type="SUPFAM" id="SSF48452">
    <property type="entry name" value="TPR-like"/>
    <property type="match status" value="1"/>
</dbReference>
<evidence type="ECO:0000256" key="3">
    <source>
        <dbReference type="SAM" id="MobiDB-lite"/>
    </source>
</evidence>
<dbReference type="STRING" id="30019.A0A0M4EB70"/>
<feature type="region of interest" description="Disordered" evidence="3">
    <location>
        <begin position="1"/>
        <end position="43"/>
    </location>
</feature>
<sequence length="1053" mass="121963">MSYDTLTSNGMVPVARRTTRSMKPKRATTKRGSDAPVKPNPGLELKPAQQRVFLYIQLKSITLPTVSYPLELHLYHANNTLQTMSEHYTTQTIIKQEDFDAQRPTFAMGIIQDSLDELNAFSDNPLVISMYARIPRHRKGTLRKVHEVRTSASSAQLHKLSQTVTETDKSAGDWLDLTLEGEDAGEEAADYVPEHLEFISRGHCDLLQLFRHNRFIANIPIWLYPRYDKQLQTATCQKITTTSDWHMYSILPMLKNFSFCNLAFITLESIYNAPPELSSRAETLGMCICIRATKADLNHEFQVLPLCNFYGFSQQIISAQSTCIVWENIKRDFTSDANSGFCNNQIETTMRIKLPRLFRQLLKTEGVDLKLSDINPFEDEALINNSLHRFVLTKEMREILEAAIVHNEYELLLQLYSEVPANVLLEGPVNLSIFGYPDVNTVRFASQLSSVSRKTKRTFRISAMNLLDKPVFAIIKLCFFQPLTQRNDALDAYNESPLRTAKLQRCNVYAPPQDSDDGRDILKELYRNFDELMGNIIAYIISQDVSSVDERRGYFCCQLGNLRNMLMELCGSDFNMRMPTHTNIEFREMLTHMYAQLMQRIEQQLQACGWQSLANCVVQHESEELRTRRLLEEFRTLCLLGDCGMAKQLLEQLKVQCSNKLLLNFYLLLHDVEFANYARAAAYMQLKRETNWDGEYFVELLKLYVDYQLQLAAQQSAGAAFAELLEQLRVFTRTHSLDREAWILLYCYYKRHKYLPGMEYTRWKFEDLYDVPSKQLPPTPRPLYCAFMSNVIDLSSKDYRTVRFYEVFKMFARLGAYEFAEVVFNDIAEQLPIEESYLTVTTLKMLQGKIEEKYQILSPTTKDTEEGRIMRYRHAHINGNAEYSRQRYDEAFKHFSILLEISNDNDEDLLCMFYLSLLRLAQLSFNQGELALAKAAYEKCLIACDSQKSFVANYGLALTLYYLNELERAIEHFARCTEAEVFVPDVWGYLAIANLRLARNKTAANCWKMAKLHPELPLHNRIYAELEKIKYSDISLLVDDDGNPAEEWIEHQF</sequence>
<organism evidence="4 5">
    <name type="scientific">Drosophila busckii</name>
    <name type="common">Fruit fly</name>
    <dbReference type="NCBI Taxonomy" id="30019"/>
    <lineage>
        <taxon>Eukaryota</taxon>
        <taxon>Metazoa</taxon>
        <taxon>Ecdysozoa</taxon>
        <taxon>Arthropoda</taxon>
        <taxon>Hexapoda</taxon>
        <taxon>Insecta</taxon>
        <taxon>Pterygota</taxon>
        <taxon>Neoptera</taxon>
        <taxon>Endopterygota</taxon>
        <taxon>Diptera</taxon>
        <taxon>Brachycera</taxon>
        <taxon>Muscomorpha</taxon>
        <taxon>Ephydroidea</taxon>
        <taxon>Drosophilidae</taxon>
        <taxon>Drosophila</taxon>
    </lineage>
</organism>
<dbReference type="AlphaFoldDB" id="A0A0M4EB70"/>
<feature type="compositionally biased region" description="Basic residues" evidence="3">
    <location>
        <begin position="17"/>
        <end position="29"/>
    </location>
</feature>
<dbReference type="PANTHER" id="PTHR44314">
    <property type="entry name" value="CILIA- AND FLAGELLA-ASSOCIATED PROTEIN 70"/>
    <property type="match status" value="1"/>
</dbReference>
<evidence type="ECO:0000256" key="1">
    <source>
        <dbReference type="ARBA" id="ARBA00022737"/>
    </source>
</evidence>
<dbReference type="OMA" id="LECWKMA"/>
<dbReference type="InterPro" id="IPR011990">
    <property type="entry name" value="TPR-like_helical_dom_sf"/>
</dbReference>
<dbReference type="Gene3D" id="1.25.40.10">
    <property type="entry name" value="Tetratricopeptide repeat domain"/>
    <property type="match status" value="1"/>
</dbReference>
<dbReference type="SMART" id="SM00028">
    <property type="entry name" value="TPR"/>
    <property type="match status" value="3"/>
</dbReference>
<accession>A0A0M4EB70</accession>
<reference evidence="4 5" key="1">
    <citation type="submission" date="2015-08" db="EMBL/GenBank/DDBJ databases">
        <title>Ancestral chromatin configuration constrains chromatin evolution on differentiating sex chromosomes in Drosophila.</title>
        <authorList>
            <person name="Zhou Q."/>
            <person name="Bachtrog D."/>
        </authorList>
    </citation>
    <scope>NUCLEOTIDE SEQUENCE [LARGE SCALE GENOMIC DNA]</scope>
    <source>
        <tissue evidence="4">Whole larvae</tissue>
    </source>
</reference>
<name>A0A0M4EB70_DROBS</name>
<feature type="compositionally biased region" description="Polar residues" evidence="3">
    <location>
        <begin position="1"/>
        <end position="10"/>
    </location>
</feature>
<protein>
    <submittedName>
        <fullName evidence="4">CG14339</fullName>
    </submittedName>
</protein>
<dbReference type="InterPro" id="IPR052628">
    <property type="entry name" value="CFAP70"/>
</dbReference>
<dbReference type="Proteomes" id="UP000494163">
    <property type="component" value="Chromosome 2L"/>
</dbReference>
<dbReference type="GO" id="GO:0070062">
    <property type="term" value="C:extracellular exosome"/>
    <property type="evidence" value="ECO:0007669"/>
    <property type="project" value="TreeGrafter"/>
</dbReference>
<keyword evidence="2" id="KW-0802">TPR repeat</keyword>
<dbReference type="InterPro" id="IPR019734">
    <property type="entry name" value="TPR_rpt"/>
</dbReference>
<evidence type="ECO:0000313" key="4">
    <source>
        <dbReference type="EMBL" id="ALC38622.1"/>
    </source>
</evidence>
<dbReference type="GO" id="GO:0003341">
    <property type="term" value="P:cilium movement"/>
    <property type="evidence" value="ECO:0007669"/>
    <property type="project" value="TreeGrafter"/>
</dbReference>
<dbReference type="EMBL" id="CP012523">
    <property type="protein sequence ID" value="ALC38622.1"/>
    <property type="molecule type" value="Genomic_DNA"/>
</dbReference>
<keyword evidence="1" id="KW-0677">Repeat</keyword>
<gene>
    <name evidence="4" type="ORF">Dbus_chr2Lg707</name>
</gene>
<keyword evidence="5" id="KW-1185">Reference proteome</keyword>
<dbReference type="GO" id="GO:0060271">
    <property type="term" value="P:cilium assembly"/>
    <property type="evidence" value="ECO:0007669"/>
    <property type="project" value="TreeGrafter"/>
</dbReference>
<evidence type="ECO:0000313" key="5">
    <source>
        <dbReference type="Proteomes" id="UP000494163"/>
    </source>
</evidence>
<proteinExistence type="predicted"/>
<dbReference type="PANTHER" id="PTHR44314:SF1">
    <property type="entry name" value="CILIA- AND FLAGELLA-ASSOCIATED PROTEIN 70"/>
    <property type="match status" value="1"/>
</dbReference>